<comment type="caution">
    <text evidence="4">The sequence shown here is derived from an EMBL/GenBank/DDBJ whole genome shotgun (WGS) entry which is preliminary data.</text>
</comment>
<evidence type="ECO:0000259" key="2">
    <source>
        <dbReference type="PROSITE" id="PS50878"/>
    </source>
</evidence>
<dbReference type="InterPro" id="IPR000477">
    <property type="entry name" value="RT_dom"/>
</dbReference>
<dbReference type="CDD" id="cd09276">
    <property type="entry name" value="Rnase_HI_RT_non_LTR"/>
    <property type="match status" value="1"/>
</dbReference>
<dbReference type="InterPro" id="IPR036691">
    <property type="entry name" value="Endo/exonu/phosph_ase_sf"/>
</dbReference>
<organism evidence="4 5">
    <name type="scientific">Araneus ventricosus</name>
    <name type="common">Orbweaver spider</name>
    <name type="synonym">Epeira ventricosa</name>
    <dbReference type="NCBI Taxonomy" id="182803"/>
    <lineage>
        <taxon>Eukaryota</taxon>
        <taxon>Metazoa</taxon>
        <taxon>Ecdysozoa</taxon>
        <taxon>Arthropoda</taxon>
        <taxon>Chelicerata</taxon>
        <taxon>Arachnida</taxon>
        <taxon>Araneae</taxon>
        <taxon>Araneomorphae</taxon>
        <taxon>Entelegynae</taxon>
        <taxon>Araneoidea</taxon>
        <taxon>Araneidae</taxon>
        <taxon>Araneus</taxon>
    </lineage>
</organism>
<dbReference type="SUPFAM" id="SSF56219">
    <property type="entry name" value="DNase I-like"/>
    <property type="match status" value="1"/>
</dbReference>
<evidence type="ECO:0000313" key="4">
    <source>
        <dbReference type="EMBL" id="GBO44462.1"/>
    </source>
</evidence>
<feature type="domain" description="RNase H type-1" evidence="3">
    <location>
        <begin position="864"/>
        <end position="990"/>
    </location>
</feature>
<feature type="region of interest" description="Disordered" evidence="1">
    <location>
        <begin position="370"/>
        <end position="393"/>
    </location>
</feature>
<reference evidence="4 5" key="1">
    <citation type="journal article" date="2019" name="Sci. Rep.">
        <title>Orb-weaving spider Araneus ventricosus genome elucidates the spidroin gene catalogue.</title>
        <authorList>
            <person name="Kono N."/>
            <person name="Nakamura H."/>
            <person name="Ohtoshi R."/>
            <person name="Moran D.A.P."/>
            <person name="Shinohara A."/>
            <person name="Yoshida Y."/>
            <person name="Fujiwara M."/>
            <person name="Mori M."/>
            <person name="Tomita M."/>
            <person name="Arakawa K."/>
        </authorList>
    </citation>
    <scope>NUCLEOTIDE SEQUENCE [LARGE SCALE GENOMIC DNA]</scope>
</reference>
<dbReference type="OrthoDB" id="411871at2759"/>
<feature type="domain" description="Reverse transcriptase" evidence="2">
    <location>
        <begin position="438"/>
        <end position="696"/>
    </location>
</feature>
<accession>A0A4Y2X944</accession>
<dbReference type="PANTHER" id="PTHR33481">
    <property type="entry name" value="REVERSE TRANSCRIPTASE"/>
    <property type="match status" value="1"/>
</dbReference>
<dbReference type="CDD" id="cd01650">
    <property type="entry name" value="RT_nLTR_like"/>
    <property type="match status" value="1"/>
</dbReference>
<dbReference type="SUPFAM" id="SSF56672">
    <property type="entry name" value="DNA/RNA polymerases"/>
    <property type="match status" value="1"/>
</dbReference>
<dbReference type="AlphaFoldDB" id="A0A4Y2X944"/>
<dbReference type="Pfam" id="PF14529">
    <property type="entry name" value="Exo_endo_phos_2"/>
    <property type="match status" value="1"/>
</dbReference>
<keyword evidence="5" id="KW-1185">Reference proteome</keyword>
<dbReference type="GO" id="GO:0003676">
    <property type="term" value="F:nucleic acid binding"/>
    <property type="evidence" value="ECO:0007669"/>
    <property type="project" value="InterPro"/>
</dbReference>
<dbReference type="PANTHER" id="PTHR33481:SF1">
    <property type="entry name" value="ENDONUCLEASE_EXONUCLEASE_PHOSPHATASE DOMAIN-CONTAINING PROTEIN-RELATED"/>
    <property type="match status" value="1"/>
</dbReference>
<dbReference type="PROSITE" id="PS50879">
    <property type="entry name" value="RNASE_H_1"/>
    <property type="match status" value="1"/>
</dbReference>
<dbReference type="InterPro" id="IPR036397">
    <property type="entry name" value="RNaseH_sf"/>
</dbReference>
<evidence type="ECO:0000313" key="5">
    <source>
        <dbReference type="Proteomes" id="UP000499080"/>
    </source>
</evidence>
<dbReference type="InterPro" id="IPR002156">
    <property type="entry name" value="RNaseH_domain"/>
</dbReference>
<dbReference type="InterPro" id="IPR043502">
    <property type="entry name" value="DNA/RNA_pol_sf"/>
</dbReference>
<dbReference type="GO" id="GO:0071897">
    <property type="term" value="P:DNA biosynthetic process"/>
    <property type="evidence" value="ECO:0007669"/>
    <property type="project" value="UniProtKB-ARBA"/>
</dbReference>
<protein>
    <submittedName>
        <fullName evidence="4">Retrovirus-related Pol polyprotein from type-1 retrotransposable element R1</fullName>
    </submittedName>
</protein>
<evidence type="ECO:0000256" key="1">
    <source>
        <dbReference type="SAM" id="MobiDB-lite"/>
    </source>
</evidence>
<sequence length="1138" mass="129082">MHQVKSTLVGIPSNCKLFTTKRTSLKAGIICFNPDLPIMKVFSANNTVGATLPYRGKILLILTVYCPPKEELQHTLEELENSLLIPHDRVLIMGDFNSKSPVWGSDIEDERGRQLMEFVLSKGLAIVNEEDTIPTFEGAQGRSWVDLTISDPELLENIFKWQVDMEPTNSDHNSIAFSLYADRKFTKQKSRRFNLERINILSLRTSLQKEIGNREFGTFADLDEEVEDFVTKISTACTNSAKSQLASPKKQKWWDKSLEILRSQVRRAKRKMYQARLPEDRKYLRSRFKKIEGEFKFQLLKAKREGWSDTCEEVTTAQPFGVHFDIAKNPDRRHFQLSAVQRSDGSLTSTTEEALHVLLDFHFPTDNLQDSPAQASIRSNSKTPPLTQDDPPFSTSEIEAAVKNIRSKKAPGPDGLFGDIVKEAYKANPHYISELFNACLAKGHFPKKWKKADLVLFNKNNKKDTDPAAFRPICLLDALGKVLDRLSTQRLFHFLLKHNKISPNQFGFTPGRSATEAIIQLKDWIAAARAQKKHSAIISLDVKSAFSRVWWPLVLHNLKKSDCPRNLFKLAASFLEGRSISFKYGDTATSRDYSIGCPQGSNSGPLYWLLVVNDALELDFGQDVRILAYADDIYLFVEATGKQNIKKYAESALSKLQEWSLSAKVQFAHEKTQLIPFGKNGRHKHPPYCSFNGKAIKLARQLRILGVVLDDYLNGNPHIQHVGEKILKILNRLTIARTRRGLSGRVLKLLYKRALERILVYAAPAWWTGTVKQTTKINSIQRQILLAVTGAFRTTSTAALQIISGVEPADLVCELETALYRIKHSLPNPNFLGTQLESGQAERYFPSWRHPGSISPATWDLNSPDFSLGIFTDGSKINGHVGAAFSVFDPTHSGDLQFRLDDHCSVFQAELTAIKQALIWKKAQRPSAHCHLFTDSLSSLKALQKFKPNNNLVEDIQDLMDGSVSLHWVKAHIGIVGNEMADKAAKEAADRQVVDIHLGIPERTTKLHVKNLLLKEWQDRWNKTSTKGRYTFGILPKVSTKMCIDNHLLSQMVTNHGLCPYYLKRFQLRDCNCRCGEDQNDDIQHFLFWCPLLSSERSLLRPGMSIQQILQDKRKIREAKSILNYVYNHQQDIFEEVS</sequence>
<dbReference type="Pfam" id="PF00078">
    <property type="entry name" value="RVT_1"/>
    <property type="match status" value="1"/>
</dbReference>
<dbReference type="GO" id="GO:0042575">
    <property type="term" value="C:DNA polymerase complex"/>
    <property type="evidence" value="ECO:0007669"/>
    <property type="project" value="UniProtKB-ARBA"/>
</dbReference>
<dbReference type="EMBL" id="BGPR01071199">
    <property type="protein sequence ID" value="GBO44462.1"/>
    <property type="molecule type" value="Genomic_DNA"/>
</dbReference>
<dbReference type="GO" id="GO:0004523">
    <property type="term" value="F:RNA-DNA hybrid ribonuclease activity"/>
    <property type="evidence" value="ECO:0007669"/>
    <property type="project" value="InterPro"/>
</dbReference>
<dbReference type="InterPro" id="IPR005135">
    <property type="entry name" value="Endo/exonuclease/phosphatase"/>
</dbReference>
<gene>
    <name evidence="4" type="primary">PO11_307</name>
    <name evidence="4" type="ORF">AVEN_116144_1</name>
</gene>
<name>A0A4Y2X944_ARAVE</name>
<dbReference type="Gene3D" id="3.60.10.10">
    <property type="entry name" value="Endonuclease/exonuclease/phosphatase"/>
    <property type="match status" value="1"/>
</dbReference>
<dbReference type="Proteomes" id="UP000499080">
    <property type="component" value="Unassembled WGS sequence"/>
</dbReference>
<dbReference type="Gene3D" id="3.30.420.10">
    <property type="entry name" value="Ribonuclease H-like superfamily/Ribonuclease H"/>
    <property type="match status" value="1"/>
</dbReference>
<feature type="compositionally biased region" description="Polar residues" evidence="1">
    <location>
        <begin position="370"/>
        <end position="386"/>
    </location>
</feature>
<evidence type="ECO:0000259" key="3">
    <source>
        <dbReference type="PROSITE" id="PS50879"/>
    </source>
</evidence>
<dbReference type="Pfam" id="PF00075">
    <property type="entry name" value="RNase_H"/>
    <property type="match status" value="1"/>
</dbReference>
<dbReference type="InterPro" id="IPR012337">
    <property type="entry name" value="RNaseH-like_sf"/>
</dbReference>
<proteinExistence type="predicted"/>
<dbReference type="SUPFAM" id="SSF53098">
    <property type="entry name" value="Ribonuclease H-like"/>
    <property type="match status" value="1"/>
</dbReference>
<dbReference type="PROSITE" id="PS50878">
    <property type="entry name" value="RT_POL"/>
    <property type="match status" value="1"/>
</dbReference>